<dbReference type="SMART" id="SM00240">
    <property type="entry name" value="FHA"/>
    <property type="match status" value="1"/>
</dbReference>
<evidence type="ECO:0000313" key="6">
    <source>
        <dbReference type="Proteomes" id="UP001214250"/>
    </source>
</evidence>
<feature type="transmembrane region" description="Helical" evidence="3">
    <location>
        <begin position="158"/>
        <end position="177"/>
    </location>
</feature>
<evidence type="ECO:0000256" key="1">
    <source>
        <dbReference type="PROSITE-ProRule" id="PRU00182"/>
    </source>
</evidence>
<evidence type="ECO:0000259" key="4">
    <source>
        <dbReference type="PROSITE" id="PS50006"/>
    </source>
</evidence>
<dbReference type="Pfam" id="PF16697">
    <property type="entry name" value="Yop-YscD_cpl"/>
    <property type="match status" value="1"/>
</dbReference>
<keyword evidence="3" id="KW-0812">Transmembrane</keyword>
<evidence type="ECO:0000256" key="2">
    <source>
        <dbReference type="SAM" id="MobiDB-lite"/>
    </source>
</evidence>
<dbReference type="RefSeq" id="WP_274148866.1">
    <property type="nucleotide sequence ID" value="NZ_CP117811.1"/>
</dbReference>
<dbReference type="Gene3D" id="2.60.200.20">
    <property type="match status" value="1"/>
</dbReference>
<sequence>MRILFTAGSLLGKKLNFEQNSITIGRSHTCTLVINDAKISGRHMELSLHDDVIFLEDLGSHNGVFLNGQKIFQASKVQIGDKISIGKESFCLVESLELPKSLEEPKVLDPNPADDLVDGEPTPNDLTDGESTPNDVNELMDTEYSANNDPEKKRKESIFIILALIFFCVAIFAIIPAEDIDPVLILIDPSEELKGNVAFVDKIGPKELKKQLYSLNFESEIPGVRIELNGEYKGKVPLEVKGLSPGFYNVTCYKKAYHRKDIFINLSSTQNIKIELERDDAYLDFQTKPEGAKLSFKDDVFGISPSFIRKELLVDKVLNLSLPSYSVISLKMDELDEEFIFDPRYCSLRVNLPELECEVNVNGKFIDSSNHFIKLDKLLPSSYFVSISVKGSDLVENHELTLSQGQDLVVESKFFTISHYLKLKSGEEFYGMLKKTNKSNIIFFINEDEKKDFLLRDIESCVPSSKAASFGISKGIKVIAKKILPLNENIWIPKVYRGEQGNKEIEVLKTQDVLQDRKQMDLLSFFNKYADSYIEISGTVSAISTDENWHTLRLDGFVECYFKGESEDLGLHGKHVKIKGWSMGIRGLDMLVLSECELIQ</sequence>
<dbReference type="InterPro" id="IPR008984">
    <property type="entry name" value="SMAD_FHA_dom_sf"/>
</dbReference>
<accession>A0ABY7VMV0</accession>
<name>A0ABY7VMV0_9BACT</name>
<dbReference type="InterPro" id="IPR032030">
    <property type="entry name" value="YscD_cytoplasmic_dom"/>
</dbReference>
<dbReference type="SUPFAM" id="SSF49879">
    <property type="entry name" value="SMAD/FHA domain"/>
    <property type="match status" value="1"/>
</dbReference>
<gene>
    <name evidence="5" type="ORF">PQO03_06525</name>
</gene>
<dbReference type="PROSITE" id="PS50889">
    <property type="entry name" value="S4"/>
    <property type="match status" value="1"/>
</dbReference>
<dbReference type="Proteomes" id="UP001214250">
    <property type="component" value="Chromosome 1"/>
</dbReference>
<dbReference type="PROSITE" id="PS50006">
    <property type="entry name" value="FHA_DOMAIN"/>
    <property type="match status" value="1"/>
</dbReference>
<dbReference type="Pfam" id="PF08308">
    <property type="entry name" value="PEGA"/>
    <property type="match status" value="1"/>
</dbReference>
<keyword evidence="3" id="KW-1133">Transmembrane helix</keyword>
<proteinExistence type="predicted"/>
<organism evidence="5 6">
    <name type="scientific">Lentisphaera profundi</name>
    <dbReference type="NCBI Taxonomy" id="1658616"/>
    <lineage>
        <taxon>Bacteria</taxon>
        <taxon>Pseudomonadati</taxon>
        <taxon>Lentisphaerota</taxon>
        <taxon>Lentisphaeria</taxon>
        <taxon>Lentisphaerales</taxon>
        <taxon>Lentisphaeraceae</taxon>
        <taxon>Lentisphaera</taxon>
    </lineage>
</organism>
<dbReference type="InterPro" id="IPR000253">
    <property type="entry name" value="FHA_dom"/>
</dbReference>
<keyword evidence="3" id="KW-0472">Membrane</keyword>
<feature type="region of interest" description="Disordered" evidence="2">
    <location>
        <begin position="103"/>
        <end position="137"/>
    </location>
</feature>
<protein>
    <submittedName>
        <fullName evidence="5">FHA domain-containing protein</fullName>
    </submittedName>
</protein>
<dbReference type="InterPro" id="IPR013229">
    <property type="entry name" value="PEGA"/>
</dbReference>
<evidence type="ECO:0000256" key="3">
    <source>
        <dbReference type="SAM" id="Phobius"/>
    </source>
</evidence>
<dbReference type="CDD" id="cd00060">
    <property type="entry name" value="FHA"/>
    <property type="match status" value="1"/>
</dbReference>
<dbReference type="PANTHER" id="PTHR23308">
    <property type="entry name" value="NUCLEAR INHIBITOR OF PROTEIN PHOSPHATASE-1"/>
    <property type="match status" value="1"/>
</dbReference>
<reference evidence="5 6" key="1">
    <citation type="submission" date="2023-02" db="EMBL/GenBank/DDBJ databases">
        <title>Genome sequence of Lentisphaera profundi SAORIC-696.</title>
        <authorList>
            <person name="Kim e."/>
            <person name="Cho J.-C."/>
            <person name="Choi A."/>
            <person name="Kang I."/>
        </authorList>
    </citation>
    <scope>NUCLEOTIDE SEQUENCE [LARGE SCALE GENOMIC DNA]</scope>
    <source>
        <strain evidence="5 6">SAORIC-696</strain>
    </source>
</reference>
<dbReference type="InterPro" id="IPR050923">
    <property type="entry name" value="Cell_Proc_Reg/RNA_Proc"/>
</dbReference>
<keyword evidence="1" id="KW-0694">RNA-binding</keyword>
<keyword evidence="6" id="KW-1185">Reference proteome</keyword>
<dbReference type="EMBL" id="CP117811">
    <property type="protein sequence ID" value="WDE95370.1"/>
    <property type="molecule type" value="Genomic_DNA"/>
</dbReference>
<evidence type="ECO:0000313" key="5">
    <source>
        <dbReference type="EMBL" id="WDE95370.1"/>
    </source>
</evidence>
<feature type="domain" description="FHA" evidence="4">
    <location>
        <begin position="22"/>
        <end position="71"/>
    </location>
</feature>